<dbReference type="GO" id="GO:0005634">
    <property type="term" value="C:nucleus"/>
    <property type="evidence" value="ECO:0007669"/>
    <property type="project" value="TreeGrafter"/>
</dbReference>
<dbReference type="PANTHER" id="PTHR12132:SF1">
    <property type="entry name" value="DNA REPAIR PROTEIN RAD52 HOMOLOG"/>
    <property type="match status" value="1"/>
</dbReference>
<sequence length="139" mass="16138">MFYDSNRYRGRDQPTYDRVILSDWAKRKLSTLQSMLQEKQFARDAKFFGSRYDTTKFSRTILYRLANDVFGYNGWSTSIQSCLLQELPVEDEGRHSARCVVEIRLILKDNTFKDATGVADSSTCRTSTCATRQQRRSGH</sequence>
<evidence type="ECO:0000256" key="5">
    <source>
        <dbReference type="ARBA" id="ARBA00037138"/>
    </source>
</evidence>
<comment type="function">
    <text evidence="5">Involved in DNA double-strand break (DSB) repair and recombination. Promotes the annealing of complementary single-stranded DNA and by stimulation of the RAD51 recombinase.</text>
</comment>
<dbReference type="Gene3D" id="3.30.390.80">
    <property type="entry name" value="DNA repair protein Rad52/59/22"/>
    <property type="match status" value="1"/>
</dbReference>
<name>A0A367XSZ3_9ASCO</name>
<dbReference type="STRING" id="5486.A0A367XSZ3"/>
<keyword evidence="3" id="KW-0233">DNA recombination</keyword>
<dbReference type="GO" id="GO:0006312">
    <property type="term" value="P:mitotic recombination"/>
    <property type="evidence" value="ECO:0007669"/>
    <property type="project" value="TreeGrafter"/>
</dbReference>
<dbReference type="InterPro" id="IPR007232">
    <property type="entry name" value="Rad52_Rad59_Rad22"/>
</dbReference>
<dbReference type="InterPro" id="IPR041247">
    <property type="entry name" value="Rad52_fam"/>
</dbReference>
<evidence type="ECO:0000256" key="1">
    <source>
        <dbReference type="ARBA" id="ARBA00006638"/>
    </source>
</evidence>
<dbReference type="SUPFAM" id="SSF54768">
    <property type="entry name" value="dsRNA-binding domain-like"/>
    <property type="match status" value="1"/>
</dbReference>
<accession>A0A367XSZ3</accession>
<evidence type="ECO:0000256" key="4">
    <source>
        <dbReference type="ARBA" id="ARBA00023204"/>
    </source>
</evidence>
<reference evidence="7 8" key="1">
    <citation type="submission" date="2018-06" db="EMBL/GenBank/DDBJ databases">
        <title>Whole genome sequencing of Candida tropicalis (genome annotated by CSBL at Korea University).</title>
        <authorList>
            <person name="Ahn J."/>
        </authorList>
    </citation>
    <scope>NUCLEOTIDE SEQUENCE [LARGE SCALE GENOMIC DNA]</scope>
    <source>
        <strain evidence="7 8">ATCC 20962</strain>
    </source>
</reference>
<dbReference type="InterPro" id="IPR042525">
    <property type="entry name" value="Rad52_Rad59_Rad22_sf"/>
</dbReference>
<dbReference type="GO" id="GO:0045002">
    <property type="term" value="P:double-strand break repair via single-strand annealing"/>
    <property type="evidence" value="ECO:0007669"/>
    <property type="project" value="TreeGrafter"/>
</dbReference>
<comment type="caution">
    <text evidence="7">The sequence shown here is derived from an EMBL/GenBank/DDBJ whole genome shotgun (WGS) entry which is preliminary data.</text>
</comment>
<dbReference type="Pfam" id="PF04098">
    <property type="entry name" value="Rad52_Rad22"/>
    <property type="match status" value="1"/>
</dbReference>
<dbReference type="GO" id="GO:0000724">
    <property type="term" value="P:double-strand break repair via homologous recombination"/>
    <property type="evidence" value="ECO:0007669"/>
    <property type="project" value="TreeGrafter"/>
</dbReference>
<dbReference type="AlphaFoldDB" id="A0A367XSZ3"/>
<evidence type="ECO:0000313" key="7">
    <source>
        <dbReference type="EMBL" id="RCK56694.1"/>
    </source>
</evidence>
<dbReference type="EMBL" id="QLNQ01000029">
    <property type="protein sequence ID" value="RCK56694.1"/>
    <property type="molecule type" value="Genomic_DNA"/>
</dbReference>
<proteinExistence type="inferred from homology"/>
<comment type="similarity">
    <text evidence="1">Belongs to the RAD52 family.</text>
</comment>
<organism evidence="7 8">
    <name type="scientific">Candida viswanathii</name>
    <dbReference type="NCBI Taxonomy" id="5486"/>
    <lineage>
        <taxon>Eukaryota</taxon>
        <taxon>Fungi</taxon>
        <taxon>Dikarya</taxon>
        <taxon>Ascomycota</taxon>
        <taxon>Saccharomycotina</taxon>
        <taxon>Pichiomycetes</taxon>
        <taxon>Debaryomycetaceae</taxon>
        <taxon>Candida/Lodderomyces clade</taxon>
        <taxon>Candida</taxon>
    </lineage>
</organism>
<keyword evidence="2" id="KW-0227">DNA damage</keyword>
<evidence type="ECO:0000256" key="3">
    <source>
        <dbReference type="ARBA" id="ARBA00023172"/>
    </source>
</evidence>
<evidence type="ECO:0000313" key="8">
    <source>
        <dbReference type="Proteomes" id="UP000253472"/>
    </source>
</evidence>
<evidence type="ECO:0000256" key="6">
    <source>
        <dbReference type="ARBA" id="ARBA00041062"/>
    </source>
</evidence>
<gene>
    <name evidence="7" type="primary">rti1</name>
    <name evidence="7" type="ORF">Cantr_05875</name>
</gene>
<dbReference type="OrthoDB" id="206565at2759"/>
<keyword evidence="8" id="KW-1185">Reference proteome</keyword>
<keyword evidence="4" id="KW-0234">DNA repair</keyword>
<dbReference type="PANTHER" id="PTHR12132">
    <property type="entry name" value="DNA REPAIR AND RECOMBINATION PROTEIN RAD52, RAD59"/>
    <property type="match status" value="1"/>
</dbReference>
<dbReference type="Proteomes" id="UP000253472">
    <property type="component" value="Unassembled WGS sequence"/>
</dbReference>
<protein>
    <recommendedName>
        <fullName evidence="6">DNA repair and recombination protein RAD52</fullName>
    </recommendedName>
</protein>
<evidence type="ECO:0000256" key="2">
    <source>
        <dbReference type="ARBA" id="ARBA00022763"/>
    </source>
</evidence>